<dbReference type="InterPro" id="IPR000182">
    <property type="entry name" value="GNAT_dom"/>
</dbReference>
<reference evidence="2 3" key="1">
    <citation type="submission" date="2024-06" db="EMBL/GenBank/DDBJ databases">
        <title>Genomic Encyclopedia of Type Strains, Phase IV (KMG-IV): sequencing the most valuable type-strain genomes for metagenomic binning, comparative biology and taxonomic classification.</title>
        <authorList>
            <person name="Goeker M."/>
        </authorList>
    </citation>
    <scope>NUCLEOTIDE SEQUENCE [LARGE SCALE GENOMIC DNA]</scope>
    <source>
        <strain evidence="2 3">DSM 19730</strain>
    </source>
</reference>
<feature type="domain" description="N-acetyltransferase" evidence="1">
    <location>
        <begin position="7"/>
        <end position="165"/>
    </location>
</feature>
<dbReference type="Pfam" id="PF00583">
    <property type="entry name" value="Acetyltransf_1"/>
    <property type="match status" value="1"/>
</dbReference>
<dbReference type="InterPro" id="IPR016181">
    <property type="entry name" value="Acyl_CoA_acyltransferase"/>
</dbReference>
<evidence type="ECO:0000313" key="3">
    <source>
        <dbReference type="Proteomes" id="UP001549143"/>
    </source>
</evidence>
<dbReference type="InterPro" id="IPR048015">
    <property type="entry name" value="NTP-PPase_MazG-like_N"/>
</dbReference>
<dbReference type="NCBIfam" id="NF007113">
    <property type="entry name" value="PRK09562.1"/>
    <property type="match status" value="1"/>
</dbReference>
<dbReference type="CDD" id="cd11529">
    <property type="entry name" value="NTP-PPase_MazG_Cterm"/>
    <property type="match status" value="1"/>
</dbReference>
<dbReference type="PROSITE" id="PS51186">
    <property type="entry name" value="GNAT"/>
    <property type="match status" value="1"/>
</dbReference>
<dbReference type="InterPro" id="IPR011551">
    <property type="entry name" value="NTP_PyrPHydrolase_MazG"/>
</dbReference>
<dbReference type="NCBIfam" id="TIGR00444">
    <property type="entry name" value="mazG"/>
    <property type="match status" value="1"/>
</dbReference>
<sequence>MSSQPLPPIEAVSEKDEAAILKLNNLHAQELSWLEPERLSFLLGQAFHARHIGKSEAFLITFDQDADYDSPNFLWFRQLYPRFVYIDRVVVDEKARGRGHARRLYEELFERAAEAGYDTIVCEVNADPPNPASDAFHERLGFREVGTAEIHGGAKTVRYFARKLDNGKAIPSLTPSRDISRLIEIMAALRAPVGGCPWDVEQTFSTIAPYTIEEAYEVADAIQRGDFDNLREELGDLLLQVVYHARMAEEEGEFAFPDVVEAITTKMIRRHPHVFGDDRARSAGMAKGMWEKIKAEEKAEMRAARLARGLHPENGGKGFLDSVPLALPALTRALKLQEKAARVGFDWGEAAPILDKIAEEIDELREALAKGETVPIKDEFGDVLFALVNLGRHLGIDSEAALAGTNDKFRNRFHYIEQTLDEQGKSLEAATLDEMEEIWQRAKGKR</sequence>
<dbReference type="Proteomes" id="UP001549143">
    <property type="component" value="Unassembled WGS sequence"/>
</dbReference>
<name>A0ABV2KII5_9HYPH</name>
<dbReference type="EMBL" id="JBEPMN010000001">
    <property type="protein sequence ID" value="MET3659899.1"/>
    <property type="molecule type" value="Genomic_DNA"/>
</dbReference>
<gene>
    <name evidence="2" type="ORF">ABID44_000199</name>
</gene>
<dbReference type="Pfam" id="PF03819">
    <property type="entry name" value="MazG"/>
    <property type="match status" value="2"/>
</dbReference>
<protein>
    <submittedName>
        <fullName evidence="2">MazG family protein</fullName>
    </submittedName>
</protein>
<evidence type="ECO:0000313" key="2">
    <source>
        <dbReference type="EMBL" id="MET3659899.1"/>
    </source>
</evidence>
<dbReference type="PANTHER" id="PTHR30522">
    <property type="entry name" value="NUCLEOSIDE TRIPHOSPHATE PYROPHOSPHOHYDROLASE"/>
    <property type="match status" value="1"/>
</dbReference>
<organism evidence="2 3">
    <name type="scientific">Aquamicrobium ahrensii</name>
    <dbReference type="NCBI Taxonomy" id="469551"/>
    <lineage>
        <taxon>Bacteria</taxon>
        <taxon>Pseudomonadati</taxon>
        <taxon>Pseudomonadota</taxon>
        <taxon>Alphaproteobacteria</taxon>
        <taxon>Hyphomicrobiales</taxon>
        <taxon>Phyllobacteriaceae</taxon>
        <taxon>Aquamicrobium</taxon>
    </lineage>
</organism>
<dbReference type="SUPFAM" id="SSF101386">
    <property type="entry name" value="all-alpha NTP pyrophosphatases"/>
    <property type="match status" value="2"/>
</dbReference>
<dbReference type="InterPro" id="IPR048011">
    <property type="entry name" value="NTP-PPase_MazG-like_C"/>
</dbReference>
<dbReference type="InterPro" id="IPR004518">
    <property type="entry name" value="MazG-like_dom"/>
</dbReference>
<keyword evidence="3" id="KW-1185">Reference proteome</keyword>
<evidence type="ECO:0000259" key="1">
    <source>
        <dbReference type="PROSITE" id="PS51186"/>
    </source>
</evidence>
<dbReference type="PANTHER" id="PTHR30522:SF0">
    <property type="entry name" value="NUCLEOSIDE TRIPHOSPHATE PYROPHOSPHOHYDROLASE"/>
    <property type="match status" value="1"/>
</dbReference>
<proteinExistence type="predicted"/>
<dbReference type="Gene3D" id="1.10.287.1080">
    <property type="entry name" value="MazG-like"/>
    <property type="match status" value="2"/>
</dbReference>
<dbReference type="Gene3D" id="3.40.630.30">
    <property type="match status" value="1"/>
</dbReference>
<dbReference type="CDD" id="cd04301">
    <property type="entry name" value="NAT_SF"/>
    <property type="match status" value="1"/>
</dbReference>
<dbReference type="CDD" id="cd11528">
    <property type="entry name" value="NTP-PPase_MazG_Nterm"/>
    <property type="match status" value="1"/>
</dbReference>
<comment type="caution">
    <text evidence="2">The sequence shown here is derived from an EMBL/GenBank/DDBJ whole genome shotgun (WGS) entry which is preliminary data.</text>
</comment>
<accession>A0ABV2KII5</accession>
<dbReference type="SUPFAM" id="SSF55729">
    <property type="entry name" value="Acyl-CoA N-acyltransferases (Nat)"/>
    <property type="match status" value="1"/>
</dbReference>